<protein>
    <recommendedName>
        <fullName evidence="8">Biotin transporter</fullName>
    </recommendedName>
</protein>
<evidence type="ECO:0000256" key="2">
    <source>
        <dbReference type="ARBA" id="ARBA00010692"/>
    </source>
</evidence>
<gene>
    <name evidence="9" type="ORF">EUZ87_01585</name>
</gene>
<sequence>MTNQQAIKHLTQTAMVTALIIVLGFFPGIPVGFIPVPIILQNMGIFLAAELLGRKYGTMAVGLFLGLVALGLPLLSGGRGGAAVFLGPTGGYLVAWLLAPLLIGTLIKMTRAMESGYWWLEVGIVWLAGILFIDVVGAGWLAIQSHMTLSAALLSNLAFIPGDLIKATLAVFIARRVRAVVDFGITTASVADVRKRGK</sequence>
<dbReference type="PIRSF" id="PIRSF016661">
    <property type="entry name" value="BioY"/>
    <property type="match status" value="1"/>
</dbReference>
<comment type="caution">
    <text evidence="9">The sequence shown here is derived from an EMBL/GenBank/DDBJ whole genome shotgun (WGS) entry which is preliminary data.</text>
</comment>
<evidence type="ECO:0000313" key="10">
    <source>
        <dbReference type="Proteomes" id="UP000292648"/>
    </source>
</evidence>
<evidence type="ECO:0000256" key="1">
    <source>
        <dbReference type="ARBA" id="ARBA00004651"/>
    </source>
</evidence>
<comment type="similarity">
    <text evidence="2 8">Belongs to the BioY family.</text>
</comment>
<organism evidence="9 10">
    <name type="scientific">Lactiplantibacillus paraplantarum</name>
    <dbReference type="NCBI Taxonomy" id="60520"/>
    <lineage>
        <taxon>Bacteria</taxon>
        <taxon>Bacillati</taxon>
        <taxon>Bacillota</taxon>
        <taxon>Bacilli</taxon>
        <taxon>Lactobacillales</taxon>
        <taxon>Lactobacillaceae</taxon>
        <taxon>Lactiplantibacillus</taxon>
    </lineage>
</organism>
<keyword evidence="5" id="KW-0812">Transmembrane</keyword>
<evidence type="ECO:0000313" key="9">
    <source>
        <dbReference type="EMBL" id="TBX52333.1"/>
    </source>
</evidence>
<accession>A0A370AAC8</accession>
<dbReference type="PANTHER" id="PTHR34295:SF4">
    <property type="entry name" value="BIOTIN TRANSPORTER BIOY-RELATED"/>
    <property type="match status" value="1"/>
</dbReference>
<evidence type="ECO:0000256" key="6">
    <source>
        <dbReference type="ARBA" id="ARBA00022989"/>
    </source>
</evidence>
<dbReference type="KEGG" id="lpx:ASU28_03820"/>
<dbReference type="RefSeq" id="WP_052048836.1">
    <property type="nucleotide sequence ID" value="NZ_CP013130.1"/>
</dbReference>
<dbReference type="GO" id="GO:0005886">
    <property type="term" value="C:plasma membrane"/>
    <property type="evidence" value="ECO:0007669"/>
    <property type="project" value="UniProtKB-SubCell"/>
</dbReference>
<keyword evidence="3 8" id="KW-0813">Transport</keyword>
<keyword evidence="7 8" id="KW-0472">Membrane</keyword>
<evidence type="ECO:0000256" key="5">
    <source>
        <dbReference type="ARBA" id="ARBA00022692"/>
    </source>
</evidence>
<dbReference type="GO" id="GO:0015225">
    <property type="term" value="F:biotin transmembrane transporter activity"/>
    <property type="evidence" value="ECO:0007669"/>
    <property type="project" value="UniProtKB-UniRule"/>
</dbReference>
<dbReference type="EMBL" id="SEHH01000011">
    <property type="protein sequence ID" value="TBX52333.1"/>
    <property type="molecule type" value="Genomic_DNA"/>
</dbReference>
<dbReference type="AlphaFoldDB" id="A0A370AAC8"/>
<dbReference type="Gene3D" id="1.10.1760.20">
    <property type="match status" value="1"/>
</dbReference>
<dbReference type="Pfam" id="PF02632">
    <property type="entry name" value="BioY"/>
    <property type="match status" value="1"/>
</dbReference>
<evidence type="ECO:0000256" key="8">
    <source>
        <dbReference type="PIRNR" id="PIRNR016661"/>
    </source>
</evidence>
<dbReference type="Proteomes" id="UP000292648">
    <property type="component" value="Unassembled WGS sequence"/>
</dbReference>
<reference evidence="9 10" key="1">
    <citation type="submission" date="2019-01" db="EMBL/GenBank/DDBJ databases">
        <title>Draft genome sequence of Lactobacillus paraplantarum OSY-TC318, a Producer of the novel lantibiotic Paraplantaracin TC318.</title>
        <authorList>
            <person name="Hussein W.E."/>
            <person name="Huang E."/>
            <person name="Yousef A.E."/>
        </authorList>
    </citation>
    <scope>NUCLEOTIDE SEQUENCE [LARGE SCALE GENOMIC DNA]</scope>
    <source>
        <strain evidence="9 10">OSY-TC318</strain>
    </source>
</reference>
<dbReference type="InterPro" id="IPR003784">
    <property type="entry name" value="BioY"/>
</dbReference>
<keyword evidence="6" id="KW-1133">Transmembrane helix</keyword>
<proteinExistence type="inferred from homology"/>
<dbReference type="GeneID" id="79806163"/>
<evidence type="ECO:0000256" key="3">
    <source>
        <dbReference type="ARBA" id="ARBA00022448"/>
    </source>
</evidence>
<evidence type="ECO:0000256" key="7">
    <source>
        <dbReference type="ARBA" id="ARBA00023136"/>
    </source>
</evidence>
<dbReference type="PANTHER" id="PTHR34295">
    <property type="entry name" value="BIOTIN TRANSPORTER BIOY"/>
    <property type="match status" value="1"/>
</dbReference>
<keyword evidence="4 8" id="KW-1003">Cell membrane</keyword>
<name>A0A370AAC8_9LACO</name>
<evidence type="ECO:0000256" key="4">
    <source>
        <dbReference type="ARBA" id="ARBA00022475"/>
    </source>
</evidence>
<comment type="subcellular location">
    <subcellularLocation>
        <location evidence="1 8">Cell membrane</location>
        <topology evidence="1 8">Multi-pass membrane protein</topology>
    </subcellularLocation>
</comment>